<feature type="region of interest" description="Disordered" evidence="1">
    <location>
        <begin position="31"/>
        <end position="98"/>
    </location>
</feature>
<feature type="compositionally biased region" description="Pro residues" evidence="1">
    <location>
        <begin position="74"/>
        <end position="93"/>
    </location>
</feature>
<dbReference type="Proteomes" id="UP000220353">
    <property type="component" value="Unassembled WGS sequence"/>
</dbReference>
<feature type="region of interest" description="Disordered" evidence="1">
    <location>
        <begin position="192"/>
        <end position="218"/>
    </location>
</feature>
<evidence type="ECO:0000313" key="3">
    <source>
        <dbReference type="Proteomes" id="UP000220353"/>
    </source>
</evidence>
<protein>
    <recommendedName>
        <fullName evidence="4">DUF1376 domain-containing protein</fullName>
    </recommendedName>
</protein>
<evidence type="ECO:0000313" key="2">
    <source>
        <dbReference type="EMBL" id="PDT47312.1"/>
    </source>
</evidence>
<reference evidence="2 3" key="1">
    <citation type="submission" date="2017-09" db="EMBL/GenBank/DDBJ databases">
        <title>Comparative genomics of rhizobia isolated from Phaseolus vulgaris in China.</title>
        <authorList>
            <person name="Tong W."/>
        </authorList>
    </citation>
    <scope>NUCLEOTIDE SEQUENCE [LARGE SCALE GENOMIC DNA]</scope>
    <source>
        <strain evidence="2 3">PCH1</strain>
    </source>
</reference>
<name>A0A2A6LYJ3_RHIFR</name>
<evidence type="ECO:0008006" key="4">
    <source>
        <dbReference type="Google" id="ProtNLM"/>
    </source>
</evidence>
<gene>
    <name evidence="2" type="ORF">CO661_14110</name>
</gene>
<accession>A0A2A6LYJ3</accession>
<proteinExistence type="predicted"/>
<organism evidence="2 3">
    <name type="scientific">Rhizobium fredii</name>
    <name type="common">Sinorhizobium fredii</name>
    <dbReference type="NCBI Taxonomy" id="380"/>
    <lineage>
        <taxon>Bacteria</taxon>
        <taxon>Pseudomonadati</taxon>
        <taxon>Pseudomonadota</taxon>
        <taxon>Alphaproteobacteria</taxon>
        <taxon>Hyphomicrobiales</taxon>
        <taxon>Rhizobiaceae</taxon>
        <taxon>Sinorhizobium/Ensifer group</taxon>
        <taxon>Sinorhizobium</taxon>
    </lineage>
</organism>
<evidence type="ECO:0000256" key="1">
    <source>
        <dbReference type="SAM" id="MobiDB-lite"/>
    </source>
</evidence>
<sequence length="218" mass="24468">MSIAELIRKMAEAGATPEAIALAVEAIESKSADVERRREVERERKRRQRAGQSRDSHGTVTAVSGDTPTSSPVPLVPPSQTLPPIIPQTPSPTPETKLARRLPDDWVLPASWGKWALDEGYSEATIRLEADKFGDFWHAKGGKDARKLDWEKTWRNWIRNVPKSRGSPLSQAPPRETDFARHQRECREAIQRKLNGHDDDDQFTGTAFDLEPGNYSAH</sequence>
<dbReference type="EMBL" id="NWTC01000009">
    <property type="protein sequence ID" value="PDT47312.1"/>
    <property type="molecule type" value="Genomic_DNA"/>
</dbReference>
<dbReference type="AlphaFoldDB" id="A0A2A6LYJ3"/>
<feature type="compositionally biased region" description="Basic and acidic residues" evidence="1">
    <location>
        <begin position="31"/>
        <end position="43"/>
    </location>
</feature>
<comment type="caution">
    <text evidence="2">The sequence shown here is derived from an EMBL/GenBank/DDBJ whole genome shotgun (WGS) entry which is preliminary data.</text>
</comment>